<dbReference type="InterPro" id="IPR041583">
    <property type="entry name" value="TetR_C_31"/>
</dbReference>
<evidence type="ECO:0000256" key="4">
    <source>
        <dbReference type="PROSITE-ProRule" id="PRU00335"/>
    </source>
</evidence>
<dbReference type="Proteomes" id="UP001474181">
    <property type="component" value="Unassembled WGS sequence"/>
</dbReference>
<comment type="caution">
    <text evidence="6">The sequence shown here is derived from an EMBL/GenBank/DDBJ whole genome shotgun (WGS) entry which is preliminary data.</text>
</comment>
<keyword evidence="3" id="KW-0804">Transcription</keyword>
<sequence>MPSTRSPRRRPDDARRTELLNAARTVIARDGVTAASTRRITEEAGLPHGMFHYWFSTKEELFEELIGEVVAELRNASASVTSKMDGDSDAGLVDRLRAAFEVVRHDEQRQPGRQIAMYELTTLALRTPALRDMARHQYAAYREATREATAPWLADNDVDLPGGSQALCELLAIVLDGAVLAWLADPEGSNPEQVFTVLDALLARAVPALRAEPTG</sequence>
<reference evidence="6 7" key="1">
    <citation type="submission" date="2024-06" db="EMBL/GenBank/DDBJ databases">
        <title>The Natural Products Discovery Center: Release of the First 8490 Sequenced Strains for Exploring Actinobacteria Biosynthetic Diversity.</title>
        <authorList>
            <person name="Kalkreuter E."/>
            <person name="Kautsar S.A."/>
            <person name="Yang D."/>
            <person name="Bader C.D."/>
            <person name="Teijaro C.N."/>
            <person name="Fluegel L."/>
            <person name="Davis C.M."/>
            <person name="Simpson J.R."/>
            <person name="Lauterbach L."/>
            <person name="Steele A.D."/>
            <person name="Gui C."/>
            <person name="Meng S."/>
            <person name="Li G."/>
            <person name="Viehrig K."/>
            <person name="Ye F."/>
            <person name="Su P."/>
            <person name="Kiefer A.F."/>
            <person name="Nichols A."/>
            <person name="Cepeda A.J."/>
            <person name="Yan W."/>
            <person name="Fan B."/>
            <person name="Jiang Y."/>
            <person name="Adhikari A."/>
            <person name="Zheng C.-J."/>
            <person name="Schuster L."/>
            <person name="Cowan T.M."/>
            <person name="Smanski M.J."/>
            <person name="Chevrette M.G."/>
            <person name="De Carvalho L.P.S."/>
            <person name="Shen B."/>
        </authorList>
    </citation>
    <scope>NUCLEOTIDE SEQUENCE [LARGE SCALE GENOMIC DNA]</scope>
    <source>
        <strain evidence="6 7">NPDC000234</strain>
    </source>
</reference>
<dbReference type="PANTHER" id="PTHR30055:SF234">
    <property type="entry name" value="HTH-TYPE TRANSCRIPTIONAL REGULATOR BETI"/>
    <property type="match status" value="1"/>
</dbReference>
<dbReference type="InterPro" id="IPR001647">
    <property type="entry name" value="HTH_TetR"/>
</dbReference>
<dbReference type="RefSeq" id="WP_350785663.1">
    <property type="nucleotide sequence ID" value="NZ_JBEPEK010000286.1"/>
</dbReference>
<dbReference type="Pfam" id="PF00440">
    <property type="entry name" value="TetR_N"/>
    <property type="match status" value="1"/>
</dbReference>
<dbReference type="Gene3D" id="1.10.357.10">
    <property type="entry name" value="Tetracycline Repressor, domain 2"/>
    <property type="match status" value="1"/>
</dbReference>
<dbReference type="PROSITE" id="PS50977">
    <property type="entry name" value="HTH_TETR_2"/>
    <property type="match status" value="1"/>
</dbReference>
<evidence type="ECO:0000313" key="6">
    <source>
        <dbReference type="EMBL" id="MER7183943.1"/>
    </source>
</evidence>
<keyword evidence="7" id="KW-1185">Reference proteome</keyword>
<dbReference type="PANTHER" id="PTHR30055">
    <property type="entry name" value="HTH-TYPE TRANSCRIPTIONAL REGULATOR RUTR"/>
    <property type="match status" value="1"/>
</dbReference>
<proteinExistence type="predicted"/>
<organism evidence="6 7">
    <name type="scientific">Streptomyces hyaluromycini</name>
    <dbReference type="NCBI Taxonomy" id="1377993"/>
    <lineage>
        <taxon>Bacteria</taxon>
        <taxon>Bacillati</taxon>
        <taxon>Actinomycetota</taxon>
        <taxon>Actinomycetes</taxon>
        <taxon>Kitasatosporales</taxon>
        <taxon>Streptomycetaceae</taxon>
        <taxon>Streptomyces</taxon>
    </lineage>
</organism>
<gene>
    <name evidence="6" type="ORF">ABT404_31490</name>
</gene>
<keyword evidence="1" id="KW-0805">Transcription regulation</keyword>
<evidence type="ECO:0000256" key="1">
    <source>
        <dbReference type="ARBA" id="ARBA00023015"/>
    </source>
</evidence>
<dbReference type="InterPro" id="IPR036271">
    <property type="entry name" value="Tet_transcr_reg_TetR-rel_C_sf"/>
</dbReference>
<dbReference type="SUPFAM" id="SSF46689">
    <property type="entry name" value="Homeodomain-like"/>
    <property type="match status" value="1"/>
</dbReference>
<accession>A0ABV1X4K5</accession>
<dbReference type="InterPro" id="IPR050109">
    <property type="entry name" value="HTH-type_TetR-like_transc_reg"/>
</dbReference>
<evidence type="ECO:0000256" key="2">
    <source>
        <dbReference type="ARBA" id="ARBA00023125"/>
    </source>
</evidence>
<evidence type="ECO:0000259" key="5">
    <source>
        <dbReference type="PROSITE" id="PS50977"/>
    </source>
</evidence>
<evidence type="ECO:0000313" key="7">
    <source>
        <dbReference type="Proteomes" id="UP001474181"/>
    </source>
</evidence>
<dbReference type="InterPro" id="IPR009057">
    <property type="entry name" value="Homeodomain-like_sf"/>
</dbReference>
<dbReference type="Pfam" id="PF17940">
    <property type="entry name" value="TetR_C_31"/>
    <property type="match status" value="1"/>
</dbReference>
<feature type="DNA-binding region" description="H-T-H motif" evidence="4">
    <location>
        <begin position="36"/>
        <end position="55"/>
    </location>
</feature>
<dbReference type="SUPFAM" id="SSF48498">
    <property type="entry name" value="Tetracyclin repressor-like, C-terminal domain"/>
    <property type="match status" value="1"/>
</dbReference>
<feature type="domain" description="HTH tetR-type" evidence="5">
    <location>
        <begin position="13"/>
        <end position="73"/>
    </location>
</feature>
<dbReference type="PRINTS" id="PR00455">
    <property type="entry name" value="HTHTETR"/>
</dbReference>
<name>A0ABV1X4K5_9ACTN</name>
<keyword evidence="2 4" id="KW-0238">DNA-binding</keyword>
<evidence type="ECO:0000256" key="3">
    <source>
        <dbReference type="ARBA" id="ARBA00023163"/>
    </source>
</evidence>
<protein>
    <submittedName>
        <fullName evidence="6">TetR/AcrR family transcriptional regulator</fullName>
    </submittedName>
</protein>
<dbReference type="EMBL" id="JBEPEK010000286">
    <property type="protein sequence ID" value="MER7183943.1"/>
    <property type="molecule type" value="Genomic_DNA"/>
</dbReference>